<dbReference type="EMBL" id="BKCP01004805">
    <property type="protein sequence ID" value="GER33890.1"/>
    <property type="molecule type" value="Genomic_DNA"/>
</dbReference>
<dbReference type="GO" id="GO:0016301">
    <property type="term" value="F:kinase activity"/>
    <property type="evidence" value="ECO:0007669"/>
    <property type="project" value="UniProtKB-KW"/>
</dbReference>
<proteinExistence type="predicted"/>
<gene>
    <name evidence="1" type="ORF">STAS_10067</name>
</gene>
<sequence>MYYIIYTRLILKSNSNPFSPARGPFIKGREPRKAKQAINPRYTFKGRPLLILSSREALSQTPLRLTDSLGVNRLLLIDSGHYLTRFFCRNFILCSRNKQTTAQSSVFEVGYLSRHARVAQSTRARAAVPWLGAEATMFTASLLDSTSQTCLLPEITFRDPLWRRKPEDHKNFFRNLCELFRFAYPISGENYEFVLLCNMVKSPNARAMAKPGESLFGSHTRATSGSSCNANTLPLHFWILAASPDIRTP</sequence>
<accession>A0A5A7PMA0</accession>
<name>A0A5A7PMA0_STRAF</name>
<evidence type="ECO:0000313" key="1">
    <source>
        <dbReference type="EMBL" id="GER33890.1"/>
    </source>
</evidence>
<reference evidence="2" key="1">
    <citation type="journal article" date="2019" name="Curr. Biol.">
        <title>Genome Sequence of Striga asiatica Provides Insight into the Evolution of Plant Parasitism.</title>
        <authorList>
            <person name="Yoshida S."/>
            <person name="Kim S."/>
            <person name="Wafula E.K."/>
            <person name="Tanskanen J."/>
            <person name="Kim Y.M."/>
            <person name="Honaas L."/>
            <person name="Yang Z."/>
            <person name="Spallek T."/>
            <person name="Conn C.E."/>
            <person name="Ichihashi Y."/>
            <person name="Cheong K."/>
            <person name="Cui S."/>
            <person name="Der J.P."/>
            <person name="Gundlach H."/>
            <person name="Jiao Y."/>
            <person name="Hori C."/>
            <person name="Ishida J.K."/>
            <person name="Kasahara H."/>
            <person name="Kiba T."/>
            <person name="Kim M.S."/>
            <person name="Koo N."/>
            <person name="Laohavisit A."/>
            <person name="Lee Y.H."/>
            <person name="Lumba S."/>
            <person name="McCourt P."/>
            <person name="Mortimer J.C."/>
            <person name="Mutuku J.M."/>
            <person name="Nomura T."/>
            <person name="Sasaki-Sekimoto Y."/>
            <person name="Seto Y."/>
            <person name="Wang Y."/>
            <person name="Wakatake T."/>
            <person name="Sakakibara H."/>
            <person name="Demura T."/>
            <person name="Yamaguchi S."/>
            <person name="Yoneyama K."/>
            <person name="Manabe R.I."/>
            <person name="Nelson D.C."/>
            <person name="Schulman A.H."/>
            <person name="Timko M.P."/>
            <person name="dePamphilis C.W."/>
            <person name="Choi D."/>
            <person name="Shirasu K."/>
        </authorList>
    </citation>
    <scope>NUCLEOTIDE SEQUENCE [LARGE SCALE GENOMIC DNA]</scope>
    <source>
        <strain evidence="2">cv. UVA1</strain>
    </source>
</reference>
<dbReference type="Proteomes" id="UP000325081">
    <property type="component" value="Unassembled WGS sequence"/>
</dbReference>
<protein>
    <submittedName>
        <fullName evidence="1">Serine/threonine-protein kinase N1</fullName>
    </submittedName>
</protein>
<evidence type="ECO:0000313" key="2">
    <source>
        <dbReference type="Proteomes" id="UP000325081"/>
    </source>
</evidence>
<organism evidence="1 2">
    <name type="scientific">Striga asiatica</name>
    <name type="common">Asiatic witchweed</name>
    <name type="synonym">Buchnera asiatica</name>
    <dbReference type="NCBI Taxonomy" id="4170"/>
    <lineage>
        <taxon>Eukaryota</taxon>
        <taxon>Viridiplantae</taxon>
        <taxon>Streptophyta</taxon>
        <taxon>Embryophyta</taxon>
        <taxon>Tracheophyta</taxon>
        <taxon>Spermatophyta</taxon>
        <taxon>Magnoliopsida</taxon>
        <taxon>eudicotyledons</taxon>
        <taxon>Gunneridae</taxon>
        <taxon>Pentapetalae</taxon>
        <taxon>asterids</taxon>
        <taxon>lamiids</taxon>
        <taxon>Lamiales</taxon>
        <taxon>Orobanchaceae</taxon>
        <taxon>Buchnereae</taxon>
        <taxon>Striga</taxon>
    </lineage>
</organism>
<dbReference type="AlphaFoldDB" id="A0A5A7PMA0"/>
<keyword evidence="1" id="KW-0808">Transferase</keyword>
<keyword evidence="2" id="KW-1185">Reference proteome</keyword>
<comment type="caution">
    <text evidence="1">The sequence shown here is derived from an EMBL/GenBank/DDBJ whole genome shotgun (WGS) entry which is preliminary data.</text>
</comment>
<keyword evidence="1" id="KW-0418">Kinase</keyword>